<keyword evidence="2" id="KW-1185">Reference proteome</keyword>
<evidence type="ECO:0000313" key="2">
    <source>
        <dbReference type="Proteomes" id="UP000238312"/>
    </source>
</evidence>
<organism evidence="1 2">
    <name type="scientific">Nonomuraea fuscirosea</name>
    <dbReference type="NCBI Taxonomy" id="1291556"/>
    <lineage>
        <taxon>Bacteria</taxon>
        <taxon>Bacillati</taxon>
        <taxon>Actinomycetota</taxon>
        <taxon>Actinomycetes</taxon>
        <taxon>Streptosporangiales</taxon>
        <taxon>Streptosporangiaceae</taxon>
        <taxon>Nonomuraea</taxon>
    </lineage>
</organism>
<accession>A0A2T0MPQ3</accession>
<reference evidence="1 2" key="1">
    <citation type="submission" date="2018-03" db="EMBL/GenBank/DDBJ databases">
        <title>Genomic Encyclopedia of Type Strains, Phase III (KMG-III): the genomes of soil and plant-associated and newly described type strains.</title>
        <authorList>
            <person name="Whitman W."/>
        </authorList>
    </citation>
    <scope>NUCLEOTIDE SEQUENCE [LARGE SCALE GENOMIC DNA]</scope>
    <source>
        <strain evidence="1 2">CGMCC 4.7104</strain>
    </source>
</reference>
<dbReference type="RefSeq" id="WP_181308165.1">
    <property type="nucleotide sequence ID" value="NZ_PVNG01000018.1"/>
</dbReference>
<dbReference type="EMBL" id="PVNG01000018">
    <property type="protein sequence ID" value="PRX60011.1"/>
    <property type="molecule type" value="Genomic_DNA"/>
</dbReference>
<dbReference type="Proteomes" id="UP000238312">
    <property type="component" value="Unassembled WGS sequence"/>
</dbReference>
<gene>
    <name evidence="1" type="ORF">B0I32_118153</name>
</gene>
<evidence type="ECO:0000313" key="1">
    <source>
        <dbReference type="EMBL" id="PRX60011.1"/>
    </source>
</evidence>
<name>A0A2T0MPQ3_9ACTN</name>
<dbReference type="AlphaFoldDB" id="A0A2T0MPQ3"/>
<protein>
    <submittedName>
        <fullName evidence="1">Uncharacterized protein</fullName>
    </submittedName>
</protein>
<sequence length="52" mass="5859">MLEFAGDVQEIAETKEHRLLWRLTGTLITGQVAPCVVIDDKSWWKTKADNGS</sequence>
<comment type="caution">
    <text evidence="1">The sequence shown here is derived from an EMBL/GenBank/DDBJ whole genome shotgun (WGS) entry which is preliminary data.</text>
</comment>
<proteinExistence type="predicted"/>